<evidence type="ECO:0000313" key="8">
    <source>
        <dbReference type="Proteomes" id="UP000319502"/>
    </source>
</evidence>
<feature type="transmembrane region" description="Helical" evidence="4">
    <location>
        <begin position="31"/>
        <end position="49"/>
    </location>
</feature>
<evidence type="ECO:0000256" key="2">
    <source>
        <dbReference type="ARBA" id="ARBA00009477"/>
    </source>
</evidence>
<proteinExistence type="inferred from homology"/>
<organism evidence="7 8">
    <name type="scientific">Denitromonas halophila</name>
    <dbReference type="NCBI Taxonomy" id="1629404"/>
    <lineage>
        <taxon>Bacteria</taxon>
        <taxon>Pseudomonadati</taxon>
        <taxon>Pseudomonadota</taxon>
        <taxon>Betaproteobacteria</taxon>
        <taxon>Rhodocyclales</taxon>
        <taxon>Zoogloeaceae</taxon>
        <taxon>Denitromonas</taxon>
    </lineage>
</organism>
<sequence length="429" mass="45334">MNSPEKLGTPAAIAPSAILDVTTQKPRRGRWWLGALVVLVLGVGGYALLAGNGTATAVRYQSSPVETGVLVVTVSATGTLQPTNQVNVGSELSGTIEQVFVDDNSRVRKGQVLARLDVSKLEDQVANARAAVKVAEAGVRQAEATVQESGASLSRLHEVFKLSGGKVPSKTELETAEATRARARANLASAQAGVLQAKATLRTNETNLSKASIRSPIDGVVLSRAVEPGQTVAASLQVATLFTLAEDLAKMELQVKVDEADVGQVKEGQRASFTVDAYTDRRYPAHITRVSYGATTTDNVVTYLTTLEVSNEDLSLRPGMTATAEITTLEKTGVLLVPNAALRYTPTVARGERKQSLMSSLMPRPPRQAKTVKLKDPAAGERQLWMLRDGQPTPVTVKTGATNGRVTEIMSGDLPAGTAVITEAVSSAR</sequence>
<keyword evidence="4" id="KW-1133">Transmembrane helix</keyword>
<dbReference type="GO" id="GO:0016020">
    <property type="term" value="C:membrane"/>
    <property type="evidence" value="ECO:0007669"/>
    <property type="project" value="InterPro"/>
</dbReference>
<evidence type="ECO:0000256" key="4">
    <source>
        <dbReference type="SAM" id="Phobius"/>
    </source>
</evidence>
<dbReference type="EMBL" id="VMNK01000004">
    <property type="protein sequence ID" value="TVO58217.1"/>
    <property type="molecule type" value="Genomic_DNA"/>
</dbReference>
<dbReference type="SUPFAM" id="SSF111369">
    <property type="entry name" value="HlyD-like secretion proteins"/>
    <property type="match status" value="1"/>
</dbReference>
<gene>
    <name evidence="7" type="ORF">FHP91_05745</name>
</gene>
<comment type="similarity">
    <text evidence="2">Belongs to the membrane fusion protein (MFP) (TC 8.A.1) family.</text>
</comment>
<accession>A0A557QZ87</accession>
<dbReference type="Pfam" id="PF25917">
    <property type="entry name" value="BSH_RND"/>
    <property type="match status" value="1"/>
</dbReference>
<dbReference type="PANTHER" id="PTHR32347">
    <property type="entry name" value="EFFLUX SYSTEM COMPONENT YKNX-RELATED"/>
    <property type="match status" value="1"/>
</dbReference>
<dbReference type="OrthoDB" id="9784484at2"/>
<dbReference type="InterPro" id="IPR058625">
    <property type="entry name" value="MdtA-like_BSH"/>
</dbReference>
<evidence type="ECO:0000313" key="7">
    <source>
        <dbReference type="EMBL" id="TVO58217.1"/>
    </source>
</evidence>
<keyword evidence="8" id="KW-1185">Reference proteome</keyword>
<evidence type="ECO:0000256" key="1">
    <source>
        <dbReference type="ARBA" id="ARBA00004196"/>
    </source>
</evidence>
<dbReference type="InterPro" id="IPR006143">
    <property type="entry name" value="RND_pump_MFP"/>
</dbReference>
<keyword evidence="3" id="KW-0175">Coiled coil</keyword>
<dbReference type="Gene3D" id="2.40.30.170">
    <property type="match status" value="1"/>
</dbReference>
<comment type="caution">
    <text evidence="7">The sequence shown here is derived from an EMBL/GenBank/DDBJ whole genome shotgun (WGS) entry which is preliminary data.</text>
</comment>
<comment type="subcellular location">
    <subcellularLocation>
        <location evidence="1">Cell envelope</location>
    </subcellularLocation>
</comment>
<keyword evidence="4" id="KW-0472">Membrane</keyword>
<feature type="domain" description="YknX-like beta-barrel" evidence="6">
    <location>
        <begin position="253"/>
        <end position="326"/>
    </location>
</feature>
<dbReference type="Gene3D" id="1.10.287.470">
    <property type="entry name" value="Helix hairpin bin"/>
    <property type="match status" value="1"/>
</dbReference>
<dbReference type="PRINTS" id="PR01490">
    <property type="entry name" value="RTXTOXIND"/>
</dbReference>
<dbReference type="GO" id="GO:0022857">
    <property type="term" value="F:transmembrane transporter activity"/>
    <property type="evidence" value="ECO:0007669"/>
    <property type="project" value="InterPro"/>
</dbReference>
<dbReference type="InterPro" id="IPR050465">
    <property type="entry name" value="UPF0194_transport"/>
</dbReference>
<keyword evidence="4" id="KW-0812">Transmembrane</keyword>
<protein>
    <submittedName>
        <fullName evidence="7">Efflux RND transporter periplasmic adaptor subunit</fullName>
    </submittedName>
</protein>
<evidence type="ECO:0000256" key="3">
    <source>
        <dbReference type="ARBA" id="ARBA00023054"/>
    </source>
</evidence>
<dbReference type="Proteomes" id="UP000319502">
    <property type="component" value="Unassembled WGS sequence"/>
</dbReference>
<dbReference type="PANTHER" id="PTHR32347:SF14">
    <property type="entry name" value="EFFLUX SYSTEM COMPONENT YKNX-RELATED"/>
    <property type="match status" value="1"/>
</dbReference>
<evidence type="ECO:0000259" key="6">
    <source>
        <dbReference type="Pfam" id="PF25990"/>
    </source>
</evidence>
<feature type="domain" description="Multidrug resistance protein MdtA-like barrel-sandwich hybrid" evidence="5">
    <location>
        <begin position="84"/>
        <end position="238"/>
    </location>
</feature>
<dbReference type="Gene3D" id="2.40.50.100">
    <property type="match status" value="1"/>
</dbReference>
<dbReference type="GO" id="GO:0030313">
    <property type="term" value="C:cell envelope"/>
    <property type="evidence" value="ECO:0007669"/>
    <property type="project" value="UniProtKB-SubCell"/>
</dbReference>
<reference evidence="7 8" key="1">
    <citation type="submission" date="2019-07" db="EMBL/GenBank/DDBJ databases">
        <title>The pathways for chlorine oxyanion respiration interact through the shared metabolite chlorate.</title>
        <authorList>
            <person name="Barnum T.P."/>
            <person name="Cheng Y."/>
            <person name="Hill K.A."/>
            <person name="Lucas L.N."/>
            <person name="Carlson H.K."/>
            <person name="Coates J.D."/>
        </authorList>
    </citation>
    <scope>NUCLEOTIDE SEQUENCE [LARGE SCALE GENOMIC DNA]</scope>
    <source>
        <strain evidence="7 8">SFB-3</strain>
    </source>
</reference>
<dbReference type="NCBIfam" id="TIGR01730">
    <property type="entry name" value="RND_mfp"/>
    <property type="match status" value="1"/>
</dbReference>
<dbReference type="Pfam" id="PF25990">
    <property type="entry name" value="Beta-barrel_YknX"/>
    <property type="match status" value="1"/>
</dbReference>
<name>A0A557QZ87_9RHOO</name>
<dbReference type="InterPro" id="IPR058636">
    <property type="entry name" value="Beta-barrel_YknX"/>
</dbReference>
<evidence type="ECO:0000259" key="5">
    <source>
        <dbReference type="Pfam" id="PF25917"/>
    </source>
</evidence>
<dbReference type="AlphaFoldDB" id="A0A557QZ87"/>
<dbReference type="RefSeq" id="WP_144308692.1">
    <property type="nucleotide sequence ID" value="NZ_VMNK01000004.1"/>
</dbReference>